<dbReference type="SUPFAM" id="SSF52172">
    <property type="entry name" value="CheY-like"/>
    <property type="match status" value="1"/>
</dbReference>
<comment type="function">
    <text evidence="2">Controls heterocyst pattern formation.</text>
</comment>
<dbReference type="RefSeq" id="WP_011319671.1">
    <property type="nucleotide sequence ID" value="NZ_JACKZP010000007.1"/>
</dbReference>
<keyword evidence="2" id="KW-0902">Two-component regulatory system</keyword>
<comment type="caution">
    <text evidence="6">The sequence shown here is derived from an EMBL/GenBank/DDBJ whole genome shotgun (WGS) entry which is preliminary data.</text>
</comment>
<feature type="domain" description="Response regulatory" evidence="5">
    <location>
        <begin position="264"/>
        <end position="380"/>
    </location>
</feature>
<dbReference type="Pfam" id="PF00072">
    <property type="entry name" value="Response_reg"/>
    <property type="match status" value="1"/>
</dbReference>
<name>A0ABR6S3I4_ANAVA</name>
<keyword evidence="7" id="KW-1185">Reference proteome</keyword>
<proteinExistence type="evidence at transcript level"/>
<evidence type="ECO:0000256" key="1">
    <source>
        <dbReference type="ARBA" id="ARBA00022553"/>
    </source>
</evidence>
<dbReference type="SMART" id="SM00448">
    <property type="entry name" value="REC"/>
    <property type="match status" value="1"/>
</dbReference>
<dbReference type="PIRSF" id="PIRSF005897">
    <property type="entry name" value="RR_PatA"/>
    <property type="match status" value="1"/>
</dbReference>
<comment type="caution">
    <text evidence="3">Lacks conserved residue(s) required for the propagation of feature annotation.</text>
</comment>
<protein>
    <recommendedName>
        <fullName evidence="2">Protein PatA</fullName>
    </recommendedName>
</protein>
<keyword evidence="2" id="KW-0364">Heterocyst</keyword>
<dbReference type="InterPro" id="IPR025497">
    <property type="entry name" value="PatA-like_N"/>
</dbReference>
<organism evidence="6 7">
    <name type="scientific">Trichormus variabilis N2B</name>
    <dbReference type="NCBI Taxonomy" id="2681315"/>
    <lineage>
        <taxon>Bacteria</taxon>
        <taxon>Bacillati</taxon>
        <taxon>Cyanobacteriota</taxon>
        <taxon>Cyanophyceae</taxon>
        <taxon>Nostocales</taxon>
        <taxon>Nostocaceae</taxon>
        <taxon>Trichormus</taxon>
    </lineage>
</organism>
<evidence type="ECO:0000256" key="2">
    <source>
        <dbReference type="PIRNR" id="PIRNR005897"/>
    </source>
</evidence>
<feature type="compositionally biased region" description="Low complexity" evidence="4">
    <location>
        <begin position="186"/>
        <end position="195"/>
    </location>
</feature>
<dbReference type="InterPro" id="IPR001789">
    <property type="entry name" value="Sig_transdc_resp-reg_receiver"/>
</dbReference>
<feature type="compositionally biased region" description="Pro residues" evidence="4">
    <location>
        <begin position="209"/>
        <end position="223"/>
    </location>
</feature>
<evidence type="ECO:0000256" key="4">
    <source>
        <dbReference type="SAM" id="MobiDB-lite"/>
    </source>
</evidence>
<evidence type="ECO:0000313" key="7">
    <source>
        <dbReference type="Proteomes" id="UP000570851"/>
    </source>
</evidence>
<evidence type="ECO:0000259" key="5">
    <source>
        <dbReference type="PROSITE" id="PS50110"/>
    </source>
</evidence>
<dbReference type="Pfam" id="PF14332">
    <property type="entry name" value="DUF4388"/>
    <property type="match status" value="1"/>
</dbReference>
<keyword evidence="1" id="KW-0597">Phosphoprotein</keyword>
<accession>A0ABR6S3I4</accession>
<dbReference type="PROSITE" id="PS50110">
    <property type="entry name" value="RESPONSE_REGULATORY"/>
    <property type="match status" value="1"/>
</dbReference>
<evidence type="ECO:0000256" key="3">
    <source>
        <dbReference type="PROSITE-ProRule" id="PRU00169"/>
    </source>
</evidence>
<dbReference type="EMBL" id="JACKZP010000007">
    <property type="protein sequence ID" value="MBC1300981.1"/>
    <property type="molecule type" value="Genomic_DNA"/>
</dbReference>
<dbReference type="Proteomes" id="UP000570851">
    <property type="component" value="Unassembled WGS sequence"/>
</dbReference>
<evidence type="ECO:0000313" key="6">
    <source>
        <dbReference type="EMBL" id="MBC1300981.1"/>
    </source>
</evidence>
<dbReference type="InterPro" id="IPR050595">
    <property type="entry name" value="Bact_response_regulator"/>
</dbReference>
<dbReference type="PANTHER" id="PTHR44591:SF23">
    <property type="entry name" value="CHEY SUBFAMILY"/>
    <property type="match status" value="1"/>
</dbReference>
<dbReference type="GeneID" id="58725686"/>
<gene>
    <name evidence="6" type="ORF">GNE12_03510</name>
</gene>
<dbReference type="Gene3D" id="3.40.50.2300">
    <property type="match status" value="1"/>
</dbReference>
<comment type="induction">
    <text evidence="2">By nitrogen starvation.</text>
</comment>
<sequence>MKTLPITRYRFFQKIQPLSLLKKITGKTITGCLQVFSTSGTWSIYVEEGKLIYACYSERMFEPLYRHLGNLSPQIATLPKEINEQLRAIFETGIENQAIPNPDYLAICWLVNQKYISSSQAAVLIEQLALEVVESFLMLEEGSYEFIPESFLDDLPKFCYLNVRLLVEQCQQRGRVPEAFRREASSQEISSSTESNQIPVNSKRSTKFTPPPHTQPKPKPEPSLPQINTNKSIEYSKRYVSQSNTINHGYSQISPTSADKKIYTIFCIDDDPTVLNKIKNFLDDQIFAVIGVTDSLKALMEILCTKPDIILINVDMPDLDGYELCSLLRKHSYFKNTPVIMVTAKAGLVNRARAKIVRASGHLTKPFNQGDLLKVIFKHIT</sequence>
<feature type="region of interest" description="Disordered" evidence="4">
    <location>
        <begin position="181"/>
        <end position="228"/>
    </location>
</feature>
<dbReference type="PANTHER" id="PTHR44591">
    <property type="entry name" value="STRESS RESPONSE REGULATOR PROTEIN 1"/>
    <property type="match status" value="1"/>
</dbReference>
<reference evidence="6 7" key="1">
    <citation type="submission" date="2019-11" db="EMBL/GenBank/DDBJ databases">
        <title>Comparison of genomes from free-living endosymbiotic cyanobacteria isolated from Azolla.</title>
        <authorList>
            <person name="Thiel T."/>
            <person name="Pratte B."/>
        </authorList>
    </citation>
    <scope>NUCLEOTIDE SEQUENCE [LARGE SCALE GENOMIC DNA]</scope>
    <source>
        <strain evidence="6 7">N2B</strain>
    </source>
</reference>
<comment type="subcellular location">
    <subcellularLocation>
        <location evidence="2">Cell septum</location>
    </subcellularLocation>
</comment>
<dbReference type="InterPro" id="IPR024186">
    <property type="entry name" value="Sig_transdc_resp-reg_PatA"/>
</dbReference>
<dbReference type="InterPro" id="IPR011006">
    <property type="entry name" value="CheY-like_superfamily"/>
</dbReference>